<proteinExistence type="predicted"/>
<dbReference type="AlphaFoldDB" id="A0A6N7KI19"/>
<name>A0A6N7KI19_9ACTN</name>
<evidence type="ECO:0000313" key="3">
    <source>
        <dbReference type="Proteomes" id="UP000450000"/>
    </source>
</evidence>
<evidence type="ECO:0000313" key="2">
    <source>
        <dbReference type="EMBL" id="MQS10971.1"/>
    </source>
</evidence>
<dbReference type="SUPFAM" id="SSF53474">
    <property type="entry name" value="alpha/beta-Hydrolases"/>
    <property type="match status" value="1"/>
</dbReference>
<dbReference type="Gene3D" id="3.40.50.1820">
    <property type="entry name" value="alpha/beta hydrolase"/>
    <property type="match status" value="1"/>
</dbReference>
<feature type="domain" description="Dienelactone hydrolase" evidence="1">
    <location>
        <begin position="35"/>
        <end position="253"/>
    </location>
</feature>
<organism evidence="2 3">
    <name type="scientific">Streptomyces kaniharaensis</name>
    <dbReference type="NCBI Taxonomy" id="212423"/>
    <lineage>
        <taxon>Bacteria</taxon>
        <taxon>Bacillati</taxon>
        <taxon>Actinomycetota</taxon>
        <taxon>Actinomycetes</taxon>
        <taxon>Kitasatosporales</taxon>
        <taxon>Streptomycetaceae</taxon>
        <taxon>Streptomyces</taxon>
    </lineage>
</organism>
<dbReference type="PANTHER" id="PTHR46623:SF6">
    <property type="entry name" value="ALPHA_BETA-HYDROLASES SUPERFAMILY PROTEIN"/>
    <property type="match status" value="1"/>
</dbReference>
<sequence length="256" mass="26745">MCYDADAAPPAFTPALRPLAEAAPLTLISADGTEFGAFLASPEFATGPAVLLLPDNKGLSGFYRQTAARLAEQGHPTLVIDYYGRTAGADPEKRPAEFGELPNLLPRLLALTPDGLDADLIAGLDHLRGIGATEVVALGFCFGGRQAFRAAAPRFGLAGAVGFYGYPDTIDGAPGPTQLAPGLTAPILALWGGADEHIPAAAVDAFDAALTAAGCPHEFVTYPRAPHNFFELRAAEPSDAARDAWQRLLGFLSRPH</sequence>
<gene>
    <name evidence="2" type="ORF">F7Q99_01410</name>
</gene>
<dbReference type="PANTHER" id="PTHR46623">
    <property type="entry name" value="CARBOXYMETHYLENEBUTENOLIDASE-RELATED"/>
    <property type="match status" value="1"/>
</dbReference>
<dbReference type="Proteomes" id="UP000450000">
    <property type="component" value="Unassembled WGS sequence"/>
</dbReference>
<reference evidence="2 3" key="1">
    <citation type="submission" date="2019-09" db="EMBL/GenBank/DDBJ databases">
        <title>Genome Sequences of Streptomyces kaniharaensis ATCC 21070.</title>
        <authorList>
            <person name="Zhu W."/>
            <person name="De Crecy-Lagard V."/>
            <person name="Richards N.G."/>
        </authorList>
    </citation>
    <scope>NUCLEOTIDE SEQUENCE [LARGE SCALE GENOMIC DNA]</scope>
    <source>
        <strain evidence="2 3">SF-557</strain>
    </source>
</reference>
<protein>
    <submittedName>
        <fullName evidence="2">Dienelactone hydrolase family protein</fullName>
    </submittedName>
</protein>
<keyword evidence="3" id="KW-1185">Reference proteome</keyword>
<dbReference type="InterPro" id="IPR002925">
    <property type="entry name" value="Dienelactn_hydro"/>
</dbReference>
<accession>A0A6N7KI19</accession>
<dbReference type="GO" id="GO:0016787">
    <property type="term" value="F:hydrolase activity"/>
    <property type="evidence" value="ECO:0007669"/>
    <property type="project" value="UniProtKB-KW"/>
</dbReference>
<keyword evidence="2" id="KW-0378">Hydrolase</keyword>
<dbReference type="Pfam" id="PF01738">
    <property type="entry name" value="DLH"/>
    <property type="match status" value="1"/>
</dbReference>
<dbReference type="EMBL" id="WBOF01000001">
    <property type="protein sequence ID" value="MQS10971.1"/>
    <property type="molecule type" value="Genomic_DNA"/>
</dbReference>
<dbReference type="InterPro" id="IPR029058">
    <property type="entry name" value="AB_hydrolase_fold"/>
</dbReference>
<comment type="caution">
    <text evidence="2">The sequence shown here is derived from an EMBL/GenBank/DDBJ whole genome shotgun (WGS) entry which is preliminary data.</text>
</comment>
<dbReference type="RefSeq" id="WP_326846132.1">
    <property type="nucleotide sequence ID" value="NZ_WBOF01000001.1"/>
</dbReference>
<dbReference type="InterPro" id="IPR051049">
    <property type="entry name" value="Dienelactone_hydrolase-like"/>
</dbReference>
<evidence type="ECO:0000259" key="1">
    <source>
        <dbReference type="Pfam" id="PF01738"/>
    </source>
</evidence>